<sequence length="315" mass="35658">MWTTKDAMNVLQNYTNDFINNILATELVPQVILETIQMIQKDVTAGKSLKQKETKVNQWKREKNKLLVELERVLQSKELQQSSSSAPLFIPAHAPLKLAKPVRQVQEASFVIANAIAFDIYDVLVNELLHFYVPQTVQSTLIEAQLFHYVLEKTTGGLMREIAKHQLERSETRARQKRLACIQKHATDRPGDVLGSVALELLLPWVGSQSLETLVKSKAEECIIEALALDLLLQRLVAIDENMAATVKCRPLATFHAAANVDLFFREAIHTLNEHIDQDLEDIDLAEICDRISDKSETCTIGELLPRDSKWNILE</sequence>
<evidence type="ECO:0000313" key="2">
    <source>
        <dbReference type="EMBL" id="KAF8568260.1"/>
    </source>
</evidence>
<dbReference type="AlphaFoldDB" id="A0A8T0DKU2"/>
<comment type="caution">
    <text evidence="2">The sequence shown here is derived from an EMBL/GenBank/DDBJ whole genome shotgun (WGS) entry which is preliminary data.</text>
</comment>
<organism evidence="2 3">
    <name type="scientific">Paragonimus westermani</name>
    <dbReference type="NCBI Taxonomy" id="34504"/>
    <lineage>
        <taxon>Eukaryota</taxon>
        <taxon>Metazoa</taxon>
        <taxon>Spiralia</taxon>
        <taxon>Lophotrochozoa</taxon>
        <taxon>Platyhelminthes</taxon>
        <taxon>Trematoda</taxon>
        <taxon>Digenea</taxon>
        <taxon>Plagiorchiida</taxon>
        <taxon>Troglotremata</taxon>
        <taxon>Troglotrematidae</taxon>
        <taxon>Paragonimus</taxon>
    </lineage>
</organism>
<evidence type="ECO:0000313" key="3">
    <source>
        <dbReference type="Proteomes" id="UP000699462"/>
    </source>
</evidence>
<keyword evidence="3" id="KW-1185">Reference proteome</keyword>
<evidence type="ECO:0000256" key="1">
    <source>
        <dbReference type="SAM" id="Coils"/>
    </source>
</evidence>
<name>A0A8T0DKU2_9TREM</name>
<protein>
    <submittedName>
        <fullName evidence="2">Uncharacterized protein</fullName>
    </submittedName>
</protein>
<dbReference type="OrthoDB" id="6252165at2759"/>
<gene>
    <name evidence="2" type="ORF">P879_08386</name>
</gene>
<reference evidence="2 3" key="1">
    <citation type="submission" date="2019-07" db="EMBL/GenBank/DDBJ databases">
        <title>Annotation for the trematode Paragonimus westermani.</title>
        <authorList>
            <person name="Choi Y.-J."/>
        </authorList>
    </citation>
    <scope>NUCLEOTIDE SEQUENCE [LARGE SCALE GENOMIC DNA]</scope>
    <source>
        <strain evidence="2">180907_Pwestermani</strain>
    </source>
</reference>
<accession>A0A8T0DKU2</accession>
<keyword evidence="1" id="KW-0175">Coiled coil</keyword>
<proteinExistence type="predicted"/>
<dbReference type="Proteomes" id="UP000699462">
    <property type="component" value="Unassembled WGS sequence"/>
</dbReference>
<feature type="coiled-coil region" evidence="1">
    <location>
        <begin position="49"/>
        <end position="80"/>
    </location>
</feature>
<dbReference type="EMBL" id="JTDF01002956">
    <property type="protein sequence ID" value="KAF8568260.1"/>
    <property type="molecule type" value="Genomic_DNA"/>
</dbReference>